<proteinExistence type="predicted"/>
<accession>A0A0F7L980</accession>
<reference evidence="1" key="1">
    <citation type="journal article" date="2015" name="Front. Microbiol.">
        <title>Combining genomic sequencing methods to explore viral diversity and reveal potential virus-host interactions.</title>
        <authorList>
            <person name="Chow C.E."/>
            <person name="Winget D.M."/>
            <person name="White R.A.III."/>
            <person name="Hallam S.J."/>
            <person name="Suttle C.A."/>
        </authorList>
    </citation>
    <scope>NUCLEOTIDE SEQUENCE</scope>
    <source>
        <strain evidence="1">Oxic1_6</strain>
    </source>
</reference>
<evidence type="ECO:0008006" key="2">
    <source>
        <dbReference type="Google" id="ProtNLM"/>
    </source>
</evidence>
<dbReference type="EMBL" id="KR029601">
    <property type="protein sequence ID" value="AKH48143.1"/>
    <property type="molecule type" value="Genomic_DNA"/>
</dbReference>
<organism evidence="1">
    <name type="scientific">uncultured marine virus</name>
    <dbReference type="NCBI Taxonomy" id="186617"/>
    <lineage>
        <taxon>Viruses</taxon>
        <taxon>environmental samples</taxon>
    </lineage>
</organism>
<name>A0A0F7L980_9VIRU</name>
<evidence type="ECO:0000313" key="1">
    <source>
        <dbReference type="EMBL" id="AKH48143.1"/>
    </source>
</evidence>
<reference evidence="1" key="2">
    <citation type="submission" date="2015-03" db="EMBL/GenBank/DDBJ databases">
        <authorList>
            <person name="Chow C.-E.T."/>
            <person name="Winget D.M."/>
            <person name="White R.A.III."/>
            <person name="Hallam S.J."/>
            <person name="Suttle C.A."/>
        </authorList>
    </citation>
    <scope>NUCLEOTIDE SEQUENCE</scope>
    <source>
        <strain evidence="1">Oxic1_6</strain>
    </source>
</reference>
<sequence>MAESTICKTLQDATIQFAALGGGAYNTTTGALIGAAKTYTVAFESGDVSITYPSRAVNNFKDRNRITSPPSLRYGADTEGSISFTGYFRDATDSAVATLNDLLASLSGNPSGYVGTDWESTMDSAAGAADAEVFSVGMKLTITNQGDGTDTHEIAFNYIVGGGTYADGDPSTLSFTGVINDPVDDYYLG</sequence>
<protein>
    <recommendedName>
        <fullName evidence="2">Tail tube protein</fullName>
    </recommendedName>
</protein>